<evidence type="ECO:0000259" key="2">
    <source>
        <dbReference type="Pfam" id="PF01425"/>
    </source>
</evidence>
<dbReference type="SUPFAM" id="SSF75304">
    <property type="entry name" value="Amidase signature (AS) enzymes"/>
    <property type="match status" value="1"/>
</dbReference>
<proteinExistence type="predicted"/>
<feature type="domain" description="Amidase" evidence="2">
    <location>
        <begin position="5"/>
        <end position="259"/>
    </location>
</feature>
<dbReference type="Gene3D" id="3.90.1300.10">
    <property type="entry name" value="Amidase signature (AS) domain"/>
    <property type="match status" value="1"/>
</dbReference>
<accession>A0ABR1GHT4</accession>
<dbReference type="EMBL" id="JAZAVJ010000425">
    <property type="protein sequence ID" value="KAK7397827.1"/>
    <property type="molecule type" value="Genomic_DNA"/>
</dbReference>
<evidence type="ECO:0000313" key="4">
    <source>
        <dbReference type="Proteomes" id="UP001498476"/>
    </source>
</evidence>
<dbReference type="PANTHER" id="PTHR42678">
    <property type="entry name" value="AMIDASE"/>
    <property type="match status" value="1"/>
</dbReference>
<keyword evidence="4" id="KW-1185">Reference proteome</keyword>
<evidence type="ECO:0000256" key="1">
    <source>
        <dbReference type="SAM" id="MobiDB-lite"/>
    </source>
</evidence>
<name>A0ABR1GHT4_9HYPO</name>
<gene>
    <name evidence="3" type="ORF">QQX98_012808</name>
</gene>
<dbReference type="PANTHER" id="PTHR42678:SF34">
    <property type="entry name" value="OS04G0183300 PROTEIN"/>
    <property type="match status" value="1"/>
</dbReference>
<evidence type="ECO:0000313" key="3">
    <source>
        <dbReference type="EMBL" id="KAK7397827.1"/>
    </source>
</evidence>
<dbReference type="Pfam" id="PF01425">
    <property type="entry name" value="Amidase"/>
    <property type="match status" value="1"/>
</dbReference>
<dbReference type="InterPro" id="IPR023631">
    <property type="entry name" value="Amidase_dom"/>
</dbReference>
<feature type="region of interest" description="Disordered" evidence="1">
    <location>
        <begin position="217"/>
        <end position="237"/>
    </location>
</feature>
<comment type="caution">
    <text evidence="3">The sequence shown here is derived from an EMBL/GenBank/DDBJ whole genome shotgun (WGS) entry which is preliminary data.</text>
</comment>
<dbReference type="Proteomes" id="UP001498476">
    <property type="component" value="Unassembled WGS sequence"/>
</dbReference>
<sequence length="350" mass="38536">MSLCLAAVSLGPETYGSIINPASRAAIVGLKPAVGVVSRYGVYPVSRLQDTVGVMAISVLDAATVLNVIAGQDMLDPITLQDPRDKHPVVRPPDYTDACASNDLSGLRIGAPRHLLSSDPVKKHHFEEALSVLSNLGATIVDNVQFSEFRQGYYENNKDEWERSFLVELRQNMKDYLADFETNPERLHSLRDVIDYTAATPGEAGVEYGVEAWKKAERFSQESPPGSSEYRASEERRRRMAQQIPELLGRAECDLIVLTGATDTTSEVGGCPCLSVPLGRYPDDQKVEKNKFGHVSTGPNNPFGILFVGRRHSDMTLLKVGHALEQATNVRKSIKPVIEPEENAEKDFKI</sequence>
<dbReference type="InterPro" id="IPR036928">
    <property type="entry name" value="AS_sf"/>
</dbReference>
<reference evidence="3 4" key="1">
    <citation type="journal article" date="2025" name="Microbiol. Resour. Announc.">
        <title>Draft genome sequences for Neonectria magnoliae and Neonectria punicea, canker pathogens of Liriodendron tulipifera and Acer saccharum in West Virginia.</title>
        <authorList>
            <person name="Petronek H.M."/>
            <person name="Kasson M.T."/>
            <person name="Metheny A.M."/>
            <person name="Stauder C.M."/>
            <person name="Lovett B."/>
            <person name="Lynch S.C."/>
            <person name="Garnas J.R."/>
            <person name="Kasson L.R."/>
            <person name="Stajich J.E."/>
        </authorList>
    </citation>
    <scope>NUCLEOTIDE SEQUENCE [LARGE SCALE GENOMIC DNA]</scope>
    <source>
        <strain evidence="3 4">NRRL 64653</strain>
    </source>
</reference>
<organism evidence="3 4">
    <name type="scientific">Neonectria punicea</name>
    <dbReference type="NCBI Taxonomy" id="979145"/>
    <lineage>
        <taxon>Eukaryota</taxon>
        <taxon>Fungi</taxon>
        <taxon>Dikarya</taxon>
        <taxon>Ascomycota</taxon>
        <taxon>Pezizomycotina</taxon>
        <taxon>Sordariomycetes</taxon>
        <taxon>Hypocreomycetidae</taxon>
        <taxon>Hypocreales</taxon>
        <taxon>Nectriaceae</taxon>
        <taxon>Neonectria</taxon>
    </lineage>
</organism>
<protein>
    <recommendedName>
        <fullName evidence="2">Amidase domain-containing protein</fullName>
    </recommendedName>
</protein>